<dbReference type="EMBL" id="SJKD01000007">
    <property type="protein sequence ID" value="TCC45587.1"/>
    <property type="molecule type" value="Genomic_DNA"/>
</dbReference>
<name>A0A4R0JHA0_9ACTN</name>
<dbReference type="RefSeq" id="WP_131516674.1">
    <property type="nucleotide sequence ID" value="NZ_SJKD01000007.1"/>
</dbReference>
<reference evidence="4 5" key="1">
    <citation type="submission" date="2019-02" db="EMBL/GenBank/DDBJ databases">
        <title>Kribbella capetownensis sp. nov. and Kribbella speibonae sp. nov., isolated from soil.</title>
        <authorList>
            <person name="Curtis S.M."/>
            <person name="Norton I."/>
            <person name="Everest G.J."/>
            <person name="Meyers P.R."/>
        </authorList>
    </citation>
    <scope>NUCLEOTIDE SEQUENCE [LARGE SCALE GENOMIC DNA]</scope>
    <source>
        <strain evidence="4 5">YM53</strain>
    </source>
</reference>
<dbReference type="OrthoDB" id="319724at2"/>
<accession>A0A4R0JHA0</accession>
<evidence type="ECO:0000256" key="2">
    <source>
        <dbReference type="ARBA" id="ARBA00022857"/>
    </source>
</evidence>
<evidence type="ECO:0000313" key="5">
    <source>
        <dbReference type="Proteomes" id="UP000293342"/>
    </source>
</evidence>
<dbReference type="Gene3D" id="3.40.50.720">
    <property type="entry name" value="NAD(P)-binding Rossmann-like Domain"/>
    <property type="match status" value="1"/>
</dbReference>
<protein>
    <submittedName>
        <fullName evidence="4">NmrA/HSCARG family protein</fullName>
    </submittedName>
</protein>
<dbReference type="Proteomes" id="UP000293342">
    <property type="component" value="Unassembled WGS sequence"/>
</dbReference>
<keyword evidence="5" id="KW-1185">Reference proteome</keyword>
<dbReference type="InterPro" id="IPR051164">
    <property type="entry name" value="NmrA-like_oxidored"/>
</dbReference>
<gene>
    <name evidence="4" type="ORF">E0H75_28050</name>
</gene>
<dbReference type="InterPro" id="IPR036291">
    <property type="entry name" value="NAD(P)-bd_dom_sf"/>
</dbReference>
<comment type="similarity">
    <text evidence="1">Belongs to the NmrA-type oxidoreductase family.</text>
</comment>
<dbReference type="Gene3D" id="3.90.25.10">
    <property type="entry name" value="UDP-galactose 4-epimerase, domain 1"/>
    <property type="match status" value="1"/>
</dbReference>
<keyword evidence="2" id="KW-0521">NADP</keyword>
<dbReference type="CDD" id="cd05251">
    <property type="entry name" value="NmrA_like_SDR_a"/>
    <property type="match status" value="1"/>
</dbReference>
<dbReference type="PANTHER" id="PTHR42748">
    <property type="entry name" value="NITROGEN METABOLITE REPRESSION PROTEIN NMRA FAMILY MEMBER"/>
    <property type="match status" value="1"/>
</dbReference>
<sequence length="326" mass="35313">MTEQKLIAVVGATGAQGGGLARAILADSSGEFGVRALTRNPESAKAKELAAAGAEVVAADLDDEASVRAAFEGVYGAFVVTNYWVDRTPEEEAARTRAEMELQQAATAATAAKDAGVAHVIWSTLEDTRPFFSDRDDVPSLDDGRYKVPHFDAKGEADDLFTKYTVPTTFLRTTFYFDAFINGMPPARGEDGKLTISMPMADRLLSGIASEDIGRTAFAILKRGTEFIGETVSIAGDHLTGKEYAAGLSDVLGEEVVYQPPTWEAYRALPFPLAIEFSNMFQFYAEDADRFTGERDLAKARALNPALQSFATWLEAHKDELKASQN</sequence>
<dbReference type="Pfam" id="PF05368">
    <property type="entry name" value="NmrA"/>
    <property type="match status" value="1"/>
</dbReference>
<feature type="domain" description="NmrA-like" evidence="3">
    <location>
        <begin position="4"/>
        <end position="287"/>
    </location>
</feature>
<dbReference type="AlphaFoldDB" id="A0A4R0JHA0"/>
<evidence type="ECO:0000256" key="1">
    <source>
        <dbReference type="ARBA" id="ARBA00006328"/>
    </source>
</evidence>
<dbReference type="PANTHER" id="PTHR42748:SF7">
    <property type="entry name" value="NMRA LIKE REDOX SENSOR 1-RELATED"/>
    <property type="match status" value="1"/>
</dbReference>
<dbReference type="InterPro" id="IPR008030">
    <property type="entry name" value="NmrA-like"/>
</dbReference>
<evidence type="ECO:0000313" key="4">
    <source>
        <dbReference type="EMBL" id="TCC45587.1"/>
    </source>
</evidence>
<dbReference type="SUPFAM" id="SSF51735">
    <property type="entry name" value="NAD(P)-binding Rossmann-fold domains"/>
    <property type="match status" value="1"/>
</dbReference>
<proteinExistence type="inferred from homology"/>
<comment type="caution">
    <text evidence="4">The sequence shown here is derived from an EMBL/GenBank/DDBJ whole genome shotgun (WGS) entry which is preliminary data.</text>
</comment>
<evidence type="ECO:0000259" key="3">
    <source>
        <dbReference type="Pfam" id="PF05368"/>
    </source>
</evidence>
<organism evidence="4 5">
    <name type="scientific">Kribbella capetownensis</name>
    <dbReference type="NCBI Taxonomy" id="1572659"/>
    <lineage>
        <taxon>Bacteria</taxon>
        <taxon>Bacillati</taxon>
        <taxon>Actinomycetota</taxon>
        <taxon>Actinomycetes</taxon>
        <taxon>Propionibacteriales</taxon>
        <taxon>Kribbellaceae</taxon>
        <taxon>Kribbella</taxon>
    </lineage>
</organism>